<comment type="caution">
    <text evidence="1">The sequence shown here is derived from an EMBL/GenBank/DDBJ whole genome shotgun (WGS) entry which is preliminary data.</text>
</comment>
<evidence type="ECO:0000313" key="1">
    <source>
        <dbReference type="EMBL" id="GFO44890.1"/>
    </source>
</evidence>
<dbReference type="EMBL" id="BLXT01007982">
    <property type="protein sequence ID" value="GFO44890.1"/>
    <property type="molecule type" value="Genomic_DNA"/>
</dbReference>
<sequence length="107" mass="11981">MKNKPNKWGGKLYELGESSSGYMSDFEIYAADPNLSNKPVNVCMRLCKSTWIRGSGCTQTNITPALLWHTSSWKEEQFVWVLYGPIGSACPNAWPISQLPKVALINK</sequence>
<name>A0AAV4DL66_9GAST</name>
<dbReference type="AlphaFoldDB" id="A0AAV4DL66"/>
<organism evidence="1 2">
    <name type="scientific">Plakobranchus ocellatus</name>
    <dbReference type="NCBI Taxonomy" id="259542"/>
    <lineage>
        <taxon>Eukaryota</taxon>
        <taxon>Metazoa</taxon>
        <taxon>Spiralia</taxon>
        <taxon>Lophotrochozoa</taxon>
        <taxon>Mollusca</taxon>
        <taxon>Gastropoda</taxon>
        <taxon>Heterobranchia</taxon>
        <taxon>Euthyneura</taxon>
        <taxon>Panpulmonata</taxon>
        <taxon>Sacoglossa</taxon>
        <taxon>Placobranchoidea</taxon>
        <taxon>Plakobranchidae</taxon>
        <taxon>Plakobranchus</taxon>
    </lineage>
</organism>
<gene>
    <name evidence="1" type="ORF">PoB_007139500</name>
</gene>
<proteinExistence type="predicted"/>
<protein>
    <submittedName>
        <fullName evidence="1">Uncharacterized protein</fullName>
    </submittedName>
</protein>
<evidence type="ECO:0000313" key="2">
    <source>
        <dbReference type="Proteomes" id="UP000735302"/>
    </source>
</evidence>
<accession>A0AAV4DL66</accession>
<reference evidence="1 2" key="1">
    <citation type="journal article" date="2021" name="Elife">
        <title>Chloroplast acquisition without the gene transfer in kleptoplastic sea slugs, Plakobranchus ocellatus.</title>
        <authorList>
            <person name="Maeda T."/>
            <person name="Takahashi S."/>
            <person name="Yoshida T."/>
            <person name="Shimamura S."/>
            <person name="Takaki Y."/>
            <person name="Nagai Y."/>
            <person name="Toyoda A."/>
            <person name="Suzuki Y."/>
            <person name="Arimoto A."/>
            <person name="Ishii H."/>
            <person name="Satoh N."/>
            <person name="Nishiyama T."/>
            <person name="Hasebe M."/>
            <person name="Maruyama T."/>
            <person name="Minagawa J."/>
            <person name="Obokata J."/>
            <person name="Shigenobu S."/>
        </authorList>
    </citation>
    <scope>NUCLEOTIDE SEQUENCE [LARGE SCALE GENOMIC DNA]</scope>
</reference>
<keyword evidence="2" id="KW-1185">Reference proteome</keyword>
<dbReference type="Proteomes" id="UP000735302">
    <property type="component" value="Unassembled WGS sequence"/>
</dbReference>